<keyword evidence="2" id="KW-1185">Reference proteome</keyword>
<proteinExistence type="predicted"/>
<evidence type="ECO:0000313" key="1">
    <source>
        <dbReference type="EMBL" id="KAI3812238.1"/>
    </source>
</evidence>
<comment type="caution">
    <text evidence="1">The sequence shown here is derived from an EMBL/GenBank/DDBJ whole genome shotgun (WGS) entry which is preliminary data.</text>
</comment>
<protein>
    <submittedName>
        <fullName evidence="1">Uncharacterized protein</fullName>
    </submittedName>
</protein>
<reference evidence="2" key="1">
    <citation type="journal article" date="2022" name="Mol. Ecol. Resour.">
        <title>The genomes of chicory, endive, great burdock and yacon provide insights into Asteraceae palaeo-polyploidization history and plant inulin production.</title>
        <authorList>
            <person name="Fan W."/>
            <person name="Wang S."/>
            <person name="Wang H."/>
            <person name="Wang A."/>
            <person name="Jiang F."/>
            <person name="Liu H."/>
            <person name="Zhao H."/>
            <person name="Xu D."/>
            <person name="Zhang Y."/>
        </authorList>
    </citation>
    <scope>NUCLEOTIDE SEQUENCE [LARGE SCALE GENOMIC DNA]</scope>
    <source>
        <strain evidence="2">cv. Yunnan</strain>
    </source>
</reference>
<dbReference type="EMBL" id="CM042023">
    <property type="protein sequence ID" value="KAI3812238.1"/>
    <property type="molecule type" value="Genomic_DNA"/>
</dbReference>
<dbReference type="Proteomes" id="UP001056120">
    <property type="component" value="Linkage Group LG06"/>
</dbReference>
<gene>
    <name evidence="1" type="ORF">L1987_16945</name>
</gene>
<accession>A0ACB9IXN5</accession>
<sequence length="88" mass="9623">MSYLNRVWMTAGVAVFNGHTDQGLRLKSGIKSFQQGKKAFTSSAAGPDPADLRPFLAVVGSEVVGEERMKQSDDSLRQVMYLNCWGPS</sequence>
<name>A0ACB9IXN5_9ASTR</name>
<organism evidence="1 2">
    <name type="scientific">Smallanthus sonchifolius</name>
    <dbReference type="NCBI Taxonomy" id="185202"/>
    <lineage>
        <taxon>Eukaryota</taxon>
        <taxon>Viridiplantae</taxon>
        <taxon>Streptophyta</taxon>
        <taxon>Embryophyta</taxon>
        <taxon>Tracheophyta</taxon>
        <taxon>Spermatophyta</taxon>
        <taxon>Magnoliopsida</taxon>
        <taxon>eudicotyledons</taxon>
        <taxon>Gunneridae</taxon>
        <taxon>Pentapetalae</taxon>
        <taxon>asterids</taxon>
        <taxon>campanulids</taxon>
        <taxon>Asterales</taxon>
        <taxon>Asteraceae</taxon>
        <taxon>Asteroideae</taxon>
        <taxon>Heliantheae alliance</taxon>
        <taxon>Millerieae</taxon>
        <taxon>Smallanthus</taxon>
    </lineage>
</organism>
<evidence type="ECO:0000313" key="2">
    <source>
        <dbReference type="Proteomes" id="UP001056120"/>
    </source>
</evidence>
<reference evidence="1 2" key="2">
    <citation type="journal article" date="2022" name="Mol. Ecol. Resour.">
        <title>The genomes of chicory, endive, great burdock and yacon provide insights into Asteraceae paleo-polyploidization history and plant inulin production.</title>
        <authorList>
            <person name="Fan W."/>
            <person name="Wang S."/>
            <person name="Wang H."/>
            <person name="Wang A."/>
            <person name="Jiang F."/>
            <person name="Liu H."/>
            <person name="Zhao H."/>
            <person name="Xu D."/>
            <person name="Zhang Y."/>
        </authorList>
    </citation>
    <scope>NUCLEOTIDE SEQUENCE [LARGE SCALE GENOMIC DNA]</scope>
    <source>
        <strain evidence="2">cv. Yunnan</strain>
        <tissue evidence="1">Leaves</tissue>
    </source>
</reference>